<sequence length="146" mass="15821">MFLALLAVVATAAFAAYVRLAPSDPGRWNTDLLTDRAADCAVAAAEGSARFACLYDMPPETLLQRLDAIALAPPRTMRLAGDPASGRITWVTRSALWGFPDYTTAQATSTPQGTRLDLYARLRFGRSDMGVNAARLTDWTAQLTLR</sequence>
<proteinExistence type="predicted"/>
<feature type="chain" id="PRO_5015707425" evidence="1">
    <location>
        <begin position="16"/>
        <end position="146"/>
    </location>
</feature>
<dbReference type="Pfam" id="PF07386">
    <property type="entry name" value="DUF1499"/>
    <property type="match status" value="1"/>
</dbReference>
<evidence type="ECO:0000313" key="2">
    <source>
        <dbReference type="EMBL" id="AWB50309.1"/>
    </source>
</evidence>
<protein>
    <submittedName>
        <fullName evidence="2">DUF1499 domain-containing protein</fullName>
    </submittedName>
</protein>
<reference evidence="2 3" key="1">
    <citation type="submission" date="2018-04" db="EMBL/GenBank/DDBJ databases">
        <title>Genome sequencing of Gemmobacter.</title>
        <authorList>
            <person name="Yi H."/>
            <person name="Baek M.-G."/>
        </authorList>
    </citation>
    <scope>NUCLEOTIDE SEQUENCE [LARGE SCALE GENOMIC DNA]</scope>
    <source>
        <strain evidence="2 3">HYN0069</strain>
    </source>
</reference>
<dbReference type="EMBL" id="CP028918">
    <property type="protein sequence ID" value="AWB50309.1"/>
    <property type="molecule type" value="Genomic_DNA"/>
</dbReference>
<dbReference type="InterPro" id="IPR010865">
    <property type="entry name" value="DUF1499"/>
</dbReference>
<name>A0A2S0UR68_9RHOB</name>
<evidence type="ECO:0000256" key="1">
    <source>
        <dbReference type="SAM" id="SignalP"/>
    </source>
</evidence>
<accession>A0A2S0UR68</accession>
<gene>
    <name evidence="2" type="ORF">HYN69_09015</name>
</gene>
<keyword evidence="3" id="KW-1185">Reference proteome</keyword>
<dbReference type="OrthoDB" id="8479024at2"/>
<organism evidence="2 3">
    <name type="scientific">Paragemmobacter aquarius</name>
    <dbReference type="NCBI Taxonomy" id="2169400"/>
    <lineage>
        <taxon>Bacteria</taxon>
        <taxon>Pseudomonadati</taxon>
        <taxon>Pseudomonadota</taxon>
        <taxon>Alphaproteobacteria</taxon>
        <taxon>Rhodobacterales</taxon>
        <taxon>Paracoccaceae</taxon>
        <taxon>Paragemmobacter</taxon>
    </lineage>
</organism>
<dbReference type="AlphaFoldDB" id="A0A2S0UR68"/>
<feature type="signal peptide" evidence="1">
    <location>
        <begin position="1"/>
        <end position="15"/>
    </location>
</feature>
<evidence type="ECO:0000313" key="3">
    <source>
        <dbReference type="Proteomes" id="UP000244496"/>
    </source>
</evidence>
<dbReference type="Proteomes" id="UP000244496">
    <property type="component" value="Chromosome"/>
</dbReference>
<dbReference type="KEGG" id="geh:HYN69_09015"/>
<keyword evidence="1" id="KW-0732">Signal</keyword>